<dbReference type="eggNOG" id="COG1475">
    <property type="taxonomic scope" value="Bacteria"/>
</dbReference>
<evidence type="ECO:0000313" key="4">
    <source>
        <dbReference type="Proteomes" id="UP000005835"/>
    </source>
</evidence>
<dbReference type="RefSeq" id="WP_005434653.1">
    <property type="nucleotide sequence ID" value="NZ_JH815515.1"/>
</dbReference>
<dbReference type="InterPro" id="IPR050336">
    <property type="entry name" value="Chromosome_partition/occlusion"/>
</dbReference>
<gene>
    <name evidence="3" type="ORF">HMPREF9465_00951</name>
</gene>
<proteinExistence type="predicted"/>
<keyword evidence="4" id="KW-1185">Reference proteome</keyword>
<evidence type="ECO:0000259" key="2">
    <source>
        <dbReference type="SMART" id="SM00470"/>
    </source>
</evidence>
<dbReference type="Proteomes" id="UP000005835">
    <property type="component" value="Unassembled WGS sequence"/>
</dbReference>
<dbReference type="CDD" id="cd16403">
    <property type="entry name" value="ParB_N_like_MT"/>
    <property type="match status" value="1"/>
</dbReference>
<dbReference type="HOGENOM" id="CLU_1189163_0_0_4"/>
<comment type="caution">
    <text evidence="3">The sequence shown here is derived from an EMBL/GenBank/DDBJ whole genome shotgun (WGS) entry which is preliminary data.</text>
</comment>
<dbReference type="PANTHER" id="PTHR33375:SF1">
    <property type="entry name" value="CHROMOSOME-PARTITIONING PROTEIN PARB-RELATED"/>
    <property type="match status" value="1"/>
</dbReference>
<organism evidence="3 4">
    <name type="scientific">Sutterella wadsworthensis 2_1_59BFAA</name>
    <dbReference type="NCBI Taxonomy" id="742823"/>
    <lineage>
        <taxon>Bacteria</taxon>
        <taxon>Pseudomonadati</taxon>
        <taxon>Pseudomonadota</taxon>
        <taxon>Betaproteobacteria</taxon>
        <taxon>Burkholderiales</taxon>
        <taxon>Sutterellaceae</taxon>
        <taxon>Sutterella</taxon>
    </lineage>
</organism>
<dbReference type="InterPro" id="IPR036086">
    <property type="entry name" value="ParB/Sulfiredoxin_sf"/>
</dbReference>
<dbReference type="GO" id="GO:0045881">
    <property type="term" value="P:positive regulation of sporulation resulting in formation of a cellular spore"/>
    <property type="evidence" value="ECO:0007669"/>
    <property type="project" value="TreeGrafter"/>
</dbReference>
<dbReference type="AlphaFoldDB" id="K1JXY7"/>
<dbReference type="InterPro" id="IPR003115">
    <property type="entry name" value="ParB_N"/>
</dbReference>
<dbReference type="GO" id="GO:0007059">
    <property type="term" value="P:chromosome segregation"/>
    <property type="evidence" value="ECO:0007669"/>
    <property type="project" value="TreeGrafter"/>
</dbReference>
<dbReference type="SUPFAM" id="SSF110849">
    <property type="entry name" value="ParB/Sulfiredoxin"/>
    <property type="match status" value="1"/>
</dbReference>
<protein>
    <recommendedName>
        <fullName evidence="2">ParB-like N-terminal domain-containing protein</fullName>
    </recommendedName>
</protein>
<feature type="region of interest" description="Disordered" evidence="1">
    <location>
        <begin position="141"/>
        <end position="165"/>
    </location>
</feature>
<dbReference type="STRING" id="742823.HMPREF9465_00951"/>
<evidence type="ECO:0000256" key="1">
    <source>
        <dbReference type="SAM" id="MobiDB-lite"/>
    </source>
</evidence>
<dbReference type="GO" id="GO:0005694">
    <property type="term" value="C:chromosome"/>
    <property type="evidence" value="ECO:0007669"/>
    <property type="project" value="TreeGrafter"/>
</dbReference>
<dbReference type="SMART" id="SM00470">
    <property type="entry name" value="ParB"/>
    <property type="match status" value="1"/>
</dbReference>
<feature type="compositionally biased region" description="Acidic residues" evidence="1">
    <location>
        <begin position="141"/>
        <end position="153"/>
    </location>
</feature>
<sequence length="192" mass="20871">MGNEITPSTRLKVEYRKVADLIPYARNARTHSDEQVSRIAGSIQEFGWTNPILVDGTNGILAGHGRLAAARKLGMSEVPVIELAGLSKTQKRAYILADNKLALDAGWDDELLKVELEELKLEGVELDDIGFSSEELDDLLTVDDSDDSDEPDIPEPKPDPVSKRGDVWTLGVHRVMCGDSCSATDISKLVGG</sequence>
<dbReference type="Pfam" id="PF02195">
    <property type="entry name" value="ParB_N"/>
    <property type="match status" value="1"/>
</dbReference>
<evidence type="ECO:0000313" key="3">
    <source>
        <dbReference type="EMBL" id="EKB31473.1"/>
    </source>
</evidence>
<dbReference type="EMBL" id="ADMG01000024">
    <property type="protein sequence ID" value="EKB31473.1"/>
    <property type="molecule type" value="Genomic_DNA"/>
</dbReference>
<dbReference type="PANTHER" id="PTHR33375">
    <property type="entry name" value="CHROMOSOME-PARTITIONING PROTEIN PARB-RELATED"/>
    <property type="match status" value="1"/>
</dbReference>
<name>K1JXY7_9BURK</name>
<feature type="domain" description="ParB-like N-terminal" evidence="2">
    <location>
        <begin position="14"/>
        <end position="100"/>
    </location>
</feature>
<dbReference type="Gene3D" id="3.90.1530.10">
    <property type="entry name" value="Conserved hypothetical protein from pyrococcus furiosus pfu- 392566-001, ParB domain"/>
    <property type="match status" value="1"/>
</dbReference>
<reference evidence="3 4" key="1">
    <citation type="submission" date="2012-05" db="EMBL/GenBank/DDBJ databases">
        <title>The Genome Sequence of Sutterella wadsworthensis 2_1_59BFAA.</title>
        <authorList>
            <consortium name="The Broad Institute Genome Sequencing Platform"/>
            <person name="Earl A."/>
            <person name="Ward D."/>
            <person name="Feldgarden M."/>
            <person name="Gevers D."/>
            <person name="Daigneault M."/>
            <person name="Strauss J."/>
            <person name="Allen-Vercoe E."/>
            <person name="Walker B."/>
            <person name="Young S.K."/>
            <person name="Zeng Q."/>
            <person name="Gargeya S."/>
            <person name="Fitzgerald M."/>
            <person name="Haas B."/>
            <person name="Abouelleil A."/>
            <person name="Alvarado L."/>
            <person name="Arachchi H.M."/>
            <person name="Berlin A.M."/>
            <person name="Chapman S.B."/>
            <person name="Goldberg J."/>
            <person name="Griggs A."/>
            <person name="Gujja S."/>
            <person name="Hansen M."/>
            <person name="Howarth C."/>
            <person name="Imamovic A."/>
            <person name="Larimer J."/>
            <person name="McCowen C."/>
            <person name="Montmayeur A."/>
            <person name="Murphy C."/>
            <person name="Neiman D."/>
            <person name="Pearson M."/>
            <person name="Priest M."/>
            <person name="Roberts A."/>
            <person name="Saif S."/>
            <person name="Shea T."/>
            <person name="Sisk P."/>
            <person name="Sykes S."/>
            <person name="Wortman J."/>
            <person name="Nusbaum C."/>
            <person name="Birren B."/>
        </authorList>
    </citation>
    <scope>NUCLEOTIDE SEQUENCE [LARGE SCALE GENOMIC DNA]</scope>
    <source>
        <strain evidence="3 4">2_1_59BFAA</strain>
    </source>
</reference>
<accession>K1JXY7</accession>
<dbReference type="PATRIC" id="fig|742823.3.peg.941"/>
<feature type="compositionally biased region" description="Basic and acidic residues" evidence="1">
    <location>
        <begin position="154"/>
        <end position="165"/>
    </location>
</feature>